<keyword evidence="2" id="KW-1185">Reference proteome</keyword>
<feature type="non-terminal residue" evidence="1">
    <location>
        <position position="129"/>
    </location>
</feature>
<evidence type="ECO:0000313" key="2">
    <source>
        <dbReference type="Proteomes" id="UP000789702"/>
    </source>
</evidence>
<reference evidence="1" key="1">
    <citation type="submission" date="2021-06" db="EMBL/GenBank/DDBJ databases">
        <authorList>
            <person name="Kallberg Y."/>
            <person name="Tangrot J."/>
            <person name="Rosling A."/>
        </authorList>
    </citation>
    <scope>NUCLEOTIDE SEQUENCE</scope>
    <source>
        <strain evidence="1">IL203A</strain>
    </source>
</reference>
<name>A0ACA9PN60_9GLOM</name>
<dbReference type="Proteomes" id="UP000789702">
    <property type="component" value="Unassembled WGS sequence"/>
</dbReference>
<dbReference type="EMBL" id="CAJVPU010031838">
    <property type="protein sequence ID" value="CAG8717988.1"/>
    <property type="molecule type" value="Genomic_DNA"/>
</dbReference>
<proteinExistence type="predicted"/>
<accession>A0ACA9PN60</accession>
<evidence type="ECO:0000313" key="1">
    <source>
        <dbReference type="EMBL" id="CAG8717988.1"/>
    </source>
</evidence>
<sequence>MPKKMTRIKNSKKKQNASKTSNIVNEQESPIVVNKVLDYRCVNGNDVYLQQYQVGEQIKINWMKYESMIECDNLIRDYWLRERSINPLASPSGSSKILVGSGWFQFRSECEQSNNSDSTDFMDDLTQTN</sequence>
<gene>
    <name evidence="1" type="ORF">DHETER_LOCUS12661</name>
</gene>
<comment type="caution">
    <text evidence="1">The sequence shown here is derived from an EMBL/GenBank/DDBJ whole genome shotgun (WGS) entry which is preliminary data.</text>
</comment>
<protein>
    <submittedName>
        <fullName evidence="1">13881_t:CDS:1</fullName>
    </submittedName>
</protein>
<organism evidence="1 2">
    <name type="scientific">Dentiscutata heterogama</name>
    <dbReference type="NCBI Taxonomy" id="1316150"/>
    <lineage>
        <taxon>Eukaryota</taxon>
        <taxon>Fungi</taxon>
        <taxon>Fungi incertae sedis</taxon>
        <taxon>Mucoromycota</taxon>
        <taxon>Glomeromycotina</taxon>
        <taxon>Glomeromycetes</taxon>
        <taxon>Diversisporales</taxon>
        <taxon>Gigasporaceae</taxon>
        <taxon>Dentiscutata</taxon>
    </lineage>
</organism>